<dbReference type="eggNOG" id="COG4665">
    <property type="taxonomic scope" value="Bacteria"/>
</dbReference>
<dbReference type="GO" id="GO:0005886">
    <property type="term" value="C:plasma membrane"/>
    <property type="evidence" value="ECO:0007669"/>
    <property type="project" value="UniProtKB-SubCell"/>
</dbReference>
<feature type="transmembrane region" description="Helical" evidence="9">
    <location>
        <begin position="50"/>
        <end position="69"/>
    </location>
</feature>
<dbReference type="InterPro" id="IPR055348">
    <property type="entry name" value="DctQ"/>
</dbReference>
<reference evidence="11 12" key="1">
    <citation type="journal article" date="2010" name="J. Bacteriol.">
        <title>Complete genome sequence of "Candidatus Puniceispirillum marinum" IMCC1322, a representative of the SAR116 clade in the Alphaproteobacteria.</title>
        <authorList>
            <person name="Oh H.M."/>
            <person name="Kwon K.K."/>
            <person name="Kang I."/>
            <person name="Kang S.G."/>
            <person name="Lee J.H."/>
            <person name="Kim S.J."/>
            <person name="Cho J.C."/>
        </authorList>
    </citation>
    <scope>NUCLEOTIDE SEQUENCE [LARGE SCALE GENOMIC DNA]</scope>
    <source>
        <strain evidence="11 12">IMCC1322</strain>
    </source>
</reference>
<dbReference type="RefSeq" id="WP_013044984.1">
    <property type="nucleotide sequence ID" value="NC_014010.1"/>
</dbReference>
<evidence type="ECO:0000259" key="10">
    <source>
        <dbReference type="Pfam" id="PF04290"/>
    </source>
</evidence>
<organism evidence="11 12">
    <name type="scientific">Puniceispirillum marinum (strain IMCC1322)</name>
    <dbReference type="NCBI Taxonomy" id="488538"/>
    <lineage>
        <taxon>Bacteria</taxon>
        <taxon>Pseudomonadati</taxon>
        <taxon>Pseudomonadota</taxon>
        <taxon>Alphaproteobacteria</taxon>
        <taxon>Candidatus Puniceispirillales</taxon>
        <taxon>Candidatus Puniceispirillaceae</taxon>
        <taxon>Candidatus Puniceispirillum</taxon>
    </lineage>
</organism>
<evidence type="ECO:0000256" key="2">
    <source>
        <dbReference type="ARBA" id="ARBA00022448"/>
    </source>
</evidence>
<evidence type="ECO:0000313" key="12">
    <source>
        <dbReference type="Proteomes" id="UP000007460"/>
    </source>
</evidence>
<dbReference type="GO" id="GO:0016853">
    <property type="term" value="F:isomerase activity"/>
    <property type="evidence" value="ECO:0007669"/>
    <property type="project" value="UniProtKB-KW"/>
</dbReference>
<keyword evidence="2 9" id="KW-0813">Transport</keyword>
<accession>D5BP72</accession>
<dbReference type="GO" id="GO:0022857">
    <property type="term" value="F:transmembrane transporter activity"/>
    <property type="evidence" value="ECO:0007669"/>
    <property type="project" value="UniProtKB-UniRule"/>
</dbReference>
<dbReference type="Pfam" id="PF04290">
    <property type="entry name" value="DctQ"/>
    <property type="match status" value="1"/>
</dbReference>
<feature type="transmembrane region" description="Helical" evidence="9">
    <location>
        <begin position="90"/>
        <end position="112"/>
    </location>
</feature>
<evidence type="ECO:0000256" key="9">
    <source>
        <dbReference type="RuleBase" id="RU369079"/>
    </source>
</evidence>
<keyword evidence="4 9" id="KW-0997">Cell inner membrane</keyword>
<comment type="function">
    <text evidence="9">Part of the tripartite ATP-independent periplasmic (TRAP) transport system.</text>
</comment>
<proteinExistence type="inferred from homology"/>
<dbReference type="InterPro" id="IPR007387">
    <property type="entry name" value="TRAP_DctQ"/>
</dbReference>
<evidence type="ECO:0000256" key="5">
    <source>
        <dbReference type="ARBA" id="ARBA00022692"/>
    </source>
</evidence>
<evidence type="ECO:0000256" key="6">
    <source>
        <dbReference type="ARBA" id="ARBA00022989"/>
    </source>
</evidence>
<dbReference type="AlphaFoldDB" id="D5BP72"/>
<evidence type="ECO:0000256" key="7">
    <source>
        <dbReference type="ARBA" id="ARBA00023136"/>
    </source>
</evidence>
<keyword evidence="12" id="KW-1185">Reference proteome</keyword>
<evidence type="ECO:0000256" key="1">
    <source>
        <dbReference type="ARBA" id="ARBA00004429"/>
    </source>
</evidence>
<evidence type="ECO:0000256" key="4">
    <source>
        <dbReference type="ARBA" id="ARBA00022519"/>
    </source>
</evidence>
<evidence type="ECO:0000313" key="11">
    <source>
        <dbReference type="EMBL" id="ADE38354.1"/>
    </source>
</evidence>
<keyword evidence="6 9" id="KW-1133">Transmembrane helix</keyword>
<comment type="similarity">
    <text evidence="8 9">Belongs to the TRAP transporter small permease family.</text>
</comment>
<name>D5BP72_PUNMI</name>
<dbReference type="PANTHER" id="PTHR35011:SF4">
    <property type="entry name" value="SLL1102 PROTEIN"/>
    <property type="match status" value="1"/>
</dbReference>
<sequence>MHLLHSYVATIDKLNYRFGRFAMYLLLVMLAILFWSSISKVFFRPSLWTLELAQFVMVGYYMIGGPYSIQMGSNVRMDLLYGRKSDYEKACIDAVTVICLFVFLCFLLYGGINSLSYSLQFSERSYSAWQPYMWPVKLVMVVGIVLMLLQSVAEFFRDIIKIKSLKNDASKHDSSDHVGDA</sequence>
<evidence type="ECO:0000256" key="3">
    <source>
        <dbReference type="ARBA" id="ARBA00022475"/>
    </source>
</evidence>
<dbReference type="KEGG" id="apb:SAR116_0111"/>
<dbReference type="STRING" id="488538.SAR116_0111"/>
<dbReference type="HOGENOM" id="CLU_086356_2_1_5"/>
<dbReference type="Proteomes" id="UP000007460">
    <property type="component" value="Chromosome"/>
</dbReference>
<dbReference type="EMBL" id="CP001751">
    <property type="protein sequence ID" value="ADE38354.1"/>
    <property type="molecule type" value="Genomic_DNA"/>
</dbReference>
<feature type="domain" description="Tripartite ATP-independent periplasmic transporters DctQ component" evidence="10">
    <location>
        <begin position="29"/>
        <end position="159"/>
    </location>
</feature>
<feature type="transmembrane region" description="Helical" evidence="9">
    <location>
        <begin position="132"/>
        <end position="156"/>
    </location>
</feature>
<keyword evidence="7 9" id="KW-0472">Membrane</keyword>
<dbReference type="PANTHER" id="PTHR35011">
    <property type="entry name" value="2,3-DIKETO-L-GULONATE TRAP TRANSPORTER SMALL PERMEASE PROTEIN YIAM"/>
    <property type="match status" value="1"/>
</dbReference>
<keyword evidence="5 9" id="KW-0812">Transmembrane</keyword>
<comment type="subunit">
    <text evidence="9">The complex comprises the extracytoplasmic solute receptor protein and the two transmembrane proteins.</text>
</comment>
<keyword evidence="3" id="KW-1003">Cell membrane</keyword>
<feature type="transmembrane region" description="Helical" evidence="9">
    <location>
        <begin position="21"/>
        <end position="38"/>
    </location>
</feature>
<evidence type="ECO:0000256" key="8">
    <source>
        <dbReference type="ARBA" id="ARBA00038436"/>
    </source>
</evidence>
<gene>
    <name evidence="11" type="ordered locus">SAR116_0111</name>
</gene>
<comment type="subcellular location">
    <subcellularLocation>
        <location evidence="1 9">Cell inner membrane</location>
        <topology evidence="1 9">Multi-pass membrane protein</topology>
    </subcellularLocation>
</comment>
<keyword evidence="11" id="KW-0413">Isomerase</keyword>
<protein>
    <recommendedName>
        <fullName evidence="9">TRAP transporter small permease protein</fullName>
    </recommendedName>
</protein>